<organism evidence="3">
    <name type="scientific">freshwater metagenome</name>
    <dbReference type="NCBI Taxonomy" id="449393"/>
    <lineage>
        <taxon>unclassified sequences</taxon>
        <taxon>metagenomes</taxon>
        <taxon>ecological metagenomes</taxon>
    </lineage>
</organism>
<gene>
    <name evidence="3" type="ORF">UFOPK1438_00908</name>
</gene>
<comment type="similarity">
    <text evidence="1">Belongs to the pseudomonas-type ThrB family.</text>
</comment>
<dbReference type="PANTHER" id="PTHR21064">
    <property type="entry name" value="AMINOGLYCOSIDE PHOSPHOTRANSFERASE DOMAIN-CONTAINING PROTEIN-RELATED"/>
    <property type="match status" value="1"/>
</dbReference>
<dbReference type="EMBL" id="CAEZSM010000135">
    <property type="protein sequence ID" value="CAB4548329.1"/>
    <property type="molecule type" value="Genomic_DNA"/>
</dbReference>
<dbReference type="InterPro" id="IPR050249">
    <property type="entry name" value="Pseudomonas-type_ThrB"/>
</dbReference>
<proteinExistence type="inferred from homology"/>
<dbReference type="AlphaFoldDB" id="A0A6J6CD71"/>
<dbReference type="Pfam" id="PF01636">
    <property type="entry name" value="APH"/>
    <property type="match status" value="1"/>
</dbReference>
<evidence type="ECO:0000256" key="1">
    <source>
        <dbReference type="ARBA" id="ARBA00038240"/>
    </source>
</evidence>
<accession>A0A6J6CD71</accession>
<sequence length="335" mass="38572">MRIPDGFGYYRLVSANFFELPESEQISELTNFASTVLESYEFSIKSIESINYEYNATFKVTVADSTNYALRININSPRSAENIRAEVAWVHFLENVDGILTPRPIANRFGKFVTTVAHAHSGRELNCILYSWLDGEEVSDEPTLKQLHELGQAMARMHASSKDFVLPNDSTLPSFQDPFWETEDFLLSDKSKLNSQDKDLIAAAFKEIISRTDALYSRANPQIIHADLHGWNMKWHNDQLSIFDFDDSGIGLPIQDIATALYYLDTPEQDEALLNGYKSVRQLPPHTKADLEMLLIHRRLMLLNYLYETNNQEHQELIPTYLEETLRRLRVFLNN</sequence>
<dbReference type="InterPro" id="IPR002575">
    <property type="entry name" value="Aminoglycoside_PTrfase"/>
</dbReference>
<feature type="domain" description="Aminoglycoside phosphotransferase" evidence="2">
    <location>
        <begin position="55"/>
        <end position="278"/>
    </location>
</feature>
<name>A0A6J6CD71_9ZZZZ</name>
<reference evidence="3" key="1">
    <citation type="submission" date="2020-05" db="EMBL/GenBank/DDBJ databases">
        <authorList>
            <person name="Chiriac C."/>
            <person name="Salcher M."/>
            <person name="Ghai R."/>
            <person name="Kavagutti S V."/>
        </authorList>
    </citation>
    <scope>NUCLEOTIDE SEQUENCE</scope>
</reference>
<evidence type="ECO:0000313" key="3">
    <source>
        <dbReference type="EMBL" id="CAB4548329.1"/>
    </source>
</evidence>
<dbReference type="PANTHER" id="PTHR21064:SF6">
    <property type="entry name" value="AMINOGLYCOSIDE PHOSPHOTRANSFERASE DOMAIN-CONTAINING PROTEIN"/>
    <property type="match status" value="1"/>
</dbReference>
<dbReference type="GO" id="GO:0004413">
    <property type="term" value="F:homoserine kinase activity"/>
    <property type="evidence" value="ECO:0007669"/>
    <property type="project" value="TreeGrafter"/>
</dbReference>
<dbReference type="Gene3D" id="3.90.1200.10">
    <property type="match status" value="1"/>
</dbReference>
<dbReference type="GO" id="GO:0009088">
    <property type="term" value="P:threonine biosynthetic process"/>
    <property type="evidence" value="ECO:0007669"/>
    <property type="project" value="TreeGrafter"/>
</dbReference>
<protein>
    <submittedName>
        <fullName evidence="3">Unannotated protein</fullName>
    </submittedName>
</protein>
<dbReference type="Gene3D" id="3.30.200.20">
    <property type="entry name" value="Phosphorylase Kinase, domain 1"/>
    <property type="match status" value="1"/>
</dbReference>
<dbReference type="InterPro" id="IPR011009">
    <property type="entry name" value="Kinase-like_dom_sf"/>
</dbReference>
<evidence type="ECO:0000259" key="2">
    <source>
        <dbReference type="Pfam" id="PF01636"/>
    </source>
</evidence>
<dbReference type="SUPFAM" id="SSF56112">
    <property type="entry name" value="Protein kinase-like (PK-like)"/>
    <property type="match status" value="1"/>
</dbReference>